<name>A0AAN6UQ54_9PEZI</name>
<accession>A0AAN6UQ54</accession>
<reference evidence="2" key="1">
    <citation type="journal article" date="2023" name="Mol. Phylogenet. Evol.">
        <title>Genome-scale phylogeny and comparative genomics of the fungal order Sordariales.</title>
        <authorList>
            <person name="Hensen N."/>
            <person name="Bonometti L."/>
            <person name="Westerberg I."/>
            <person name="Brannstrom I.O."/>
            <person name="Guillou S."/>
            <person name="Cros-Aarteil S."/>
            <person name="Calhoun S."/>
            <person name="Haridas S."/>
            <person name="Kuo A."/>
            <person name="Mondo S."/>
            <person name="Pangilinan J."/>
            <person name="Riley R."/>
            <person name="LaButti K."/>
            <person name="Andreopoulos B."/>
            <person name="Lipzen A."/>
            <person name="Chen C."/>
            <person name="Yan M."/>
            <person name="Daum C."/>
            <person name="Ng V."/>
            <person name="Clum A."/>
            <person name="Steindorff A."/>
            <person name="Ohm R.A."/>
            <person name="Martin F."/>
            <person name="Silar P."/>
            <person name="Natvig D.O."/>
            <person name="Lalanne C."/>
            <person name="Gautier V."/>
            <person name="Ament-Velasquez S.L."/>
            <person name="Kruys A."/>
            <person name="Hutchinson M.I."/>
            <person name="Powell A.J."/>
            <person name="Barry K."/>
            <person name="Miller A.N."/>
            <person name="Grigoriev I.V."/>
            <person name="Debuchy R."/>
            <person name="Gladieux P."/>
            <person name="Hiltunen Thoren M."/>
            <person name="Johannesson H."/>
        </authorList>
    </citation>
    <scope>NUCLEOTIDE SEQUENCE</scope>
    <source>
        <strain evidence="2">CBS 123565</strain>
    </source>
</reference>
<evidence type="ECO:0000256" key="1">
    <source>
        <dbReference type="SAM" id="Phobius"/>
    </source>
</evidence>
<organism evidence="2 3">
    <name type="scientific">Trichocladium antarcticum</name>
    <dbReference type="NCBI Taxonomy" id="1450529"/>
    <lineage>
        <taxon>Eukaryota</taxon>
        <taxon>Fungi</taxon>
        <taxon>Dikarya</taxon>
        <taxon>Ascomycota</taxon>
        <taxon>Pezizomycotina</taxon>
        <taxon>Sordariomycetes</taxon>
        <taxon>Sordariomycetidae</taxon>
        <taxon>Sordariales</taxon>
        <taxon>Chaetomiaceae</taxon>
        <taxon>Trichocladium</taxon>
    </lineage>
</organism>
<comment type="caution">
    <text evidence="2">The sequence shown here is derived from an EMBL/GenBank/DDBJ whole genome shotgun (WGS) entry which is preliminary data.</text>
</comment>
<dbReference type="EMBL" id="MU853402">
    <property type="protein sequence ID" value="KAK4137163.1"/>
    <property type="molecule type" value="Genomic_DNA"/>
</dbReference>
<keyword evidence="3" id="KW-1185">Reference proteome</keyword>
<proteinExistence type="predicted"/>
<gene>
    <name evidence="2" type="ORF">BT67DRAFT_96942</name>
</gene>
<protein>
    <submittedName>
        <fullName evidence="2">Uncharacterized protein</fullName>
    </submittedName>
</protein>
<feature type="transmembrane region" description="Helical" evidence="1">
    <location>
        <begin position="12"/>
        <end position="30"/>
    </location>
</feature>
<evidence type="ECO:0000313" key="2">
    <source>
        <dbReference type="EMBL" id="KAK4137163.1"/>
    </source>
</evidence>
<reference evidence="2" key="2">
    <citation type="submission" date="2023-05" db="EMBL/GenBank/DDBJ databases">
        <authorList>
            <consortium name="Lawrence Berkeley National Laboratory"/>
            <person name="Steindorff A."/>
            <person name="Hensen N."/>
            <person name="Bonometti L."/>
            <person name="Westerberg I."/>
            <person name="Brannstrom I.O."/>
            <person name="Guillou S."/>
            <person name="Cros-Aarteil S."/>
            <person name="Calhoun S."/>
            <person name="Haridas S."/>
            <person name="Kuo A."/>
            <person name="Mondo S."/>
            <person name="Pangilinan J."/>
            <person name="Riley R."/>
            <person name="Labutti K."/>
            <person name="Andreopoulos B."/>
            <person name="Lipzen A."/>
            <person name="Chen C."/>
            <person name="Yanf M."/>
            <person name="Daum C."/>
            <person name="Ng V."/>
            <person name="Clum A."/>
            <person name="Ohm R."/>
            <person name="Martin F."/>
            <person name="Silar P."/>
            <person name="Natvig D."/>
            <person name="Lalanne C."/>
            <person name="Gautier V."/>
            <person name="Ament-Velasquez S.L."/>
            <person name="Kruys A."/>
            <person name="Hutchinson M.I."/>
            <person name="Powell A.J."/>
            <person name="Barry K."/>
            <person name="Miller A.N."/>
            <person name="Grigoriev I.V."/>
            <person name="Debuchy R."/>
            <person name="Gladieux P."/>
            <person name="Thoren M.H."/>
            <person name="Johannesson H."/>
        </authorList>
    </citation>
    <scope>NUCLEOTIDE SEQUENCE</scope>
    <source>
        <strain evidence="2">CBS 123565</strain>
    </source>
</reference>
<keyword evidence="1" id="KW-0472">Membrane</keyword>
<sequence length="102" mass="11302">MLGVDVGEYLNLGLLLLVCSFYPASFYFTFLPDVVGCLGEGGWYCATWPPLRPSPFVSLCSQRLHEQGVHGDEILGICRSVGQSRCWVLQTRYQTHQTAAAC</sequence>
<evidence type="ECO:0000313" key="3">
    <source>
        <dbReference type="Proteomes" id="UP001304895"/>
    </source>
</evidence>
<dbReference type="Proteomes" id="UP001304895">
    <property type="component" value="Unassembled WGS sequence"/>
</dbReference>
<keyword evidence="1" id="KW-0812">Transmembrane</keyword>
<dbReference type="AlphaFoldDB" id="A0AAN6UQ54"/>
<keyword evidence="1" id="KW-1133">Transmembrane helix</keyword>